<feature type="domain" description="C5orf34-like N-terminal" evidence="2">
    <location>
        <begin position="61"/>
        <end position="130"/>
    </location>
</feature>
<dbReference type="InterPro" id="IPR053900">
    <property type="entry name" value="C5orf34-like_dom"/>
</dbReference>
<dbReference type="EMBL" id="JAHHUM010001538">
    <property type="protein sequence ID" value="KAK5610725.1"/>
    <property type="molecule type" value="Genomic_DNA"/>
</dbReference>
<gene>
    <name evidence="5" type="ORF">CRENBAI_000911</name>
</gene>
<feature type="domain" description="C5orf34-like second" evidence="3">
    <location>
        <begin position="173"/>
        <end position="218"/>
    </location>
</feature>
<dbReference type="Pfam" id="PF15025">
    <property type="entry name" value="C5orf34-like_N"/>
    <property type="match status" value="1"/>
</dbReference>
<evidence type="ECO:0008006" key="7">
    <source>
        <dbReference type="Google" id="ProtNLM"/>
    </source>
</evidence>
<feature type="domain" description="C5orf34-like" evidence="4">
    <location>
        <begin position="336"/>
        <end position="420"/>
    </location>
</feature>
<protein>
    <recommendedName>
        <fullName evidence="7">DUF4524 domain-containing protein</fullName>
    </recommendedName>
</protein>
<feature type="region of interest" description="Disordered" evidence="1">
    <location>
        <begin position="1"/>
        <end position="53"/>
    </location>
</feature>
<proteinExistence type="predicted"/>
<dbReference type="Pfam" id="PF22833">
    <property type="entry name" value="C5orf34_2nd"/>
    <property type="match status" value="2"/>
</dbReference>
<feature type="domain" description="C5orf34-like second" evidence="3">
    <location>
        <begin position="224"/>
        <end position="258"/>
    </location>
</feature>
<evidence type="ECO:0000313" key="6">
    <source>
        <dbReference type="Proteomes" id="UP001311232"/>
    </source>
</evidence>
<feature type="region of interest" description="Disordered" evidence="1">
    <location>
        <begin position="269"/>
        <end position="301"/>
    </location>
</feature>
<dbReference type="AlphaFoldDB" id="A0AAV9RNU4"/>
<evidence type="ECO:0000259" key="3">
    <source>
        <dbReference type="Pfam" id="PF22833"/>
    </source>
</evidence>
<dbReference type="Proteomes" id="UP001311232">
    <property type="component" value="Unassembled WGS sequence"/>
</dbReference>
<dbReference type="InterPro" id="IPR053899">
    <property type="entry name" value="C5orf34-like_2nd"/>
</dbReference>
<evidence type="ECO:0000313" key="5">
    <source>
        <dbReference type="EMBL" id="KAK5610725.1"/>
    </source>
</evidence>
<feature type="region of interest" description="Disordered" evidence="1">
    <location>
        <begin position="208"/>
        <end position="232"/>
    </location>
</feature>
<dbReference type="PANTHER" id="PTHR34531:SF1">
    <property type="entry name" value="CHROMOSOME 5 OPEN READING FRAME 34"/>
    <property type="match status" value="1"/>
</dbReference>
<accession>A0AAV9RNU4</accession>
<feature type="compositionally biased region" description="Basic and acidic residues" evidence="1">
    <location>
        <begin position="270"/>
        <end position="299"/>
    </location>
</feature>
<feature type="compositionally biased region" description="Polar residues" evidence="1">
    <location>
        <begin position="25"/>
        <end position="35"/>
    </location>
</feature>
<sequence length="549" mass="61668">MLLQTGRNPPVNHEKEDEEAASGHVTPSHSARQSQTPPPEEVVSQTDRHPTMETTERVSVMMMYEDESVEVRYRHGAQLQLSPCGSEFVLVKATDPHGHPLQPTERVRQRTRFTVSAYKELMVTALAFRNKYASRPYLPEELITADKKKPFFSIDSGVKWPEWSSYKPEFGPGGEITVRSEEGRSTLVLSPSGEEFSVEFTCNLSQPQHPTVWSSNKDPDGSLRSQQQPEEMYQSTTVIQHHSRFAVKPTWSYALSLARHHWTSCLSNSKDTKVEETSNSRQDDEGMELTDKNHKDRESQLPLSLSLTCPSPHKHRWRIKDLPVEGEVSDLPTELVKILWCQGVTYRILSGAVPVVEVSPGDGSVIRSNGVLNCYFTHHKPKLQSEEVREITYHLSSLPPDVPGQLYPVGSIVSRANRILVSYNQAKHLLKVPAMPTCLQQDKHISTPTLPEQNMSSAMFVEKPMNMPQTAGSLSEVVTAELEKIKRFNFLLENNHLLGGESEPQNSEGTSSKITQEEPLNEDYIAEALQRTSKAIREIDALISAATLN</sequence>
<comment type="caution">
    <text evidence="5">The sequence shown here is derived from an EMBL/GenBank/DDBJ whole genome shotgun (WGS) entry which is preliminary data.</text>
</comment>
<reference evidence="5 6" key="1">
    <citation type="submission" date="2021-06" db="EMBL/GenBank/DDBJ databases">
        <authorList>
            <person name="Palmer J.M."/>
        </authorList>
    </citation>
    <scope>NUCLEOTIDE SEQUENCE [LARGE SCALE GENOMIC DNA]</scope>
    <source>
        <strain evidence="5 6">MEX-2019</strain>
        <tissue evidence="5">Muscle</tissue>
    </source>
</reference>
<evidence type="ECO:0000259" key="2">
    <source>
        <dbReference type="Pfam" id="PF15025"/>
    </source>
</evidence>
<organism evidence="5 6">
    <name type="scientific">Crenichthys baileyi</name>
    <name type="common">White River springfish</name>
    <dbReference type="NCBI Taxonomy" id="28760"/>
    <lineage>
        <taxon>Eukaryota</taxon>
        <taxon>Metazoa</taxon>
        <taxon>Chordata</taxon>
        <taxon>Craniata</taxon>
        <taxon>Vertebrata</taxon>
        <taxon>Euteleostomi</taxon>
        <taxon>Actinopterygii</taxon>
        <taxon>Neopterygii</taxon>
        <taxon>Teleostei</taxon>
        <taxon>Neoteleostei</taxon>
        <taxon>Acanthomorphata</taxon>
        <taxon>Ovalentaria</taxon>
        <taxon>Atherinomorphae</taxon>
        <taxon>Cyprinodontiformes</taxon>
        <taxon>Goodeidae</taxon>
        <taxon>Crenichthys</taxon>
    </lineage>
</organism>
<dbReference type="InterPro" id="IPR053901">
    <property type="entry name" value="C5orf34-like"/>
</dbReference>
<dbReference type="InterPro" id="IPR027830">
    <property type="entry name" value="C5orf34-like_N"/>
</dbReference>
<feature type="compositionally biased region" description="Polar residues" evidence="1">
    <location>
        <begin position="223"/>
        <end position="232"/>
    </location>
</feature>
<evidence type="ECO:0000256" key="1">
    <source>
        <dbReference type="SAM" id="MobiDB-lite"/>
    </source>
</evidence>
<name>A0AAV9RNU4_9TELE</name>
<dbReference type="PANTHER" id="PTHR34531">
    <property type="entry name" value="ZGC:153352"/>
    <property type="match status" value="1"/>
</dbReference>
<evidence type="ECO:0000259" key="4">
    <source>
        <dbReference type="Pfam" id="PF22834"/>
    </source>
</evidence>
<dbReference type="Pfam" id="PF22834">
    <property type="entry name" value="Polo_box_4"/>
    <property type="match status" value="1"/>
</dbReference>
<keyword evidence="6" id="KW-1185">Reference proteome</keyword>